<reference evidence="2 3" key="1">
    <citation type="submission" date="2016-05" db="EMBL/GenBank/DDBJ databases">
        <title>Comparative analysis of secretome profiles of manganese(II)-oxidizing ascomycete fungi.</title>
        <authorList>
            <consortium name="DOE Joint Genome Institute"/>
            <person name="Zeiner C.A."/>
            <person name="Purvine S.O."/>
            <person name="Zink E.M."/>
            <person name="Wu S."/>
            <person name="Pasa-Tolic L."/>
            <person name="Chaput D.L."/>
            <person name="Haridas S."/>
            <person name="Grigoriev I.V."/>
            <person name="Santelli C.M."/>
            <person name="Hansel C.M."/>
        </authorList>
    </citation>
    <scope>NUCLEOTIDE SEQUENCE [LARGE SCALE GENOMIC DNA]</scope>
    <source>
        <strain evidence="2 3">SRC1lrK2f</strain>
    </source>
</reference>
<dbReference type="EMBL" id="KV441488">
    <property type="protein sequence ID" value="OAG16962.1"/>
    <property type="molecule type" value="Genomic_DNA"/>
</dbReference>
<feature type="compositionally biased region" description="Polar residues" evidence="1">
    <location>
        <begin position="13"/>
        <end position="36"/>
    </location>
</feature>
<evidence type="ECO:0000256" key="1">
    <source>
        <dbReference type="SAM" id="MobiDB-lite"/>
    </source>
</evidence>
<accession>A0A177DCW5</accession>
<evidence type="ECO:0000313" key="3">
    <source>
        <dbReference type="Proteomes" id="UP000077248"/>
    </source>
</evidence>
<dbReference type="GeneID" id="29116986"/>
<feature type="region of interest" description="Disordered" evidence="1">
    <location>
        <begin position="1"/>
        <end position="51"/>
    </location>
</feature>
<proteinExistence type="predicted"/>
<name>A0A177DCW5_ALTAL</name>
<sequence>MREAKYIPPSATRPDTQNNQNIPSKANLDNATTAQSKPKRRTKKYRAIERPDGIIVEYPRYRPAGSSQKPTIGFKQDSIPSNYNCTQHKPTKEPTPSNARHDLVGIGSSFCEVSADNIGSDVCIGPLGRGRAGYNEEATCENACIQIVADRGEQQLYHGSTPMARFLLEQGPWSSFPLHKVPQEPLELYRPSASLVSKGIATGGDSAFWCI</sequence>
<dbReference type="KEGG" id="aalt:CC77DRAFT_364840"/>
<dbReference type="RefSeq" id="XP_018382383.1">
    <property type="nucleotide sequence ID" value="XM_018531392.1"/>
</dbReference>
<organism evidence="2 3">
    <name type="scientific">Alternaria alternata</name>
    <name type="common">Alternaria rot fungus</name>
    <name type="synonym">Torula alternata</name>
    <dbReference type="NCBI Taxonomy" id="5599"/>
    <lineage>
        <taxon>Eukaryota</taxon>
        <taxon>Fungi</taxon>
        <taxon>Dikarya</taxon>
        <taxon>Ascomycota</taxon>
        <taxon>Pezizomycotina</taxon>
        <taxon>Dothideomycetes</taxon>
        <taxon>Pleosporomycetidae</taxon>
        <taxon>Pleosporales</taxon>
        <taxon>Pleosporineae</taxon>
        <taxon>Pleosporaceae</taxon>
        <taxon>Alternaria</taxon>
        <taxon>Alternaria sect. Alternaria</taxon>
        <taxon>Alternaria alternata complex</taxon>
    </lineage>
</organism>
<dbReference type="Proteomes" id="UP000077248">
    <property type="component" value="Unassembled WGS sequence"/>
</dbReference>
<keyword evidence="3" id="KW-1185">Reference proteome</keyword>
<protein>
    <submittedName>
        <fullName evidence="2">Uncharacterized protein</fullName>
    </submittedName>
</protein>
<dbReference type="OMA" id="IEMYTSE"/>
<evidence type="ECO:0000313" key="2">
    <source>
        <dbReference type="EMBL" id="OAG16962.1"/>
    </source>
</evidence>
<dbReference type="AlphaFoldDB" id="A0A177DCW5"/>
<gene>
    <name evidence="2" type="ORF">CC77DRAFT_364840</name>
</gene>
<dbReference type="VEuPathDB" id="FungiDB:CC77DRAFT_364840"/>